<protein>
    <submittedName>
        <fullName evidence="1">Structural protein</fullName>
    </submittedName>
</protein>
<organism evidence="1 2">
    <name type="scientific">Cellulophaga phage phi4:1_13</name>
    <dbReference type="NCBI Taxonomy" id="1747284"/>
    <lineage>
        <taxon>Viruses</taxon>
        <taxon>Duplodnaviria</taxon>
        <taxon>Heunggongvirae</taxon>
        <taxon>Uroviricota</taxon>
        <taxon>Caudoviricetes</taxon>
        <taxon>Lightbulbvirus</taxon>
        <taxon>Lightbulbvirus Cba41</taxon>
    </lineage>
</organism>
<evidence type="ECO:0000313" key="2">
    <source>
        <dbReference type="Proteomes" id="UP000229115"/>
    </source>
</evidence>
<proteinExistence type="predicted"/>
<sequence>MKFKDILLVLAILALIFFGYSWYYSNLHRQEAERMEQIRLVRNDKLREINKGYYEKLVADTLTKSEMREKIKELGIDLKNAQLAQKIVFVPVDKKTVITEVVKTDTTLTFEDYYPQKDNFFVKHTTGYNTKTNVALGEFNFNPITLALGIAQQSDGTYKVATKLPEFFKINSIDVQSLPLTPVKKDVFGVLVGVDYVQPLHREGFDIDINSYIRINKVYIGGGYRTDNTLKGGFKIEF</sequence>
<evidence type="ECO:0000313" key="1">
    <source>
        <dbReference type="EMBL" id="ALO80066.1"/>
    </source>
</evidence>
<dbReference type="EMBL" id="KT962245">
    <property type="protein sequence ID" value="ALO80066.1"/>
    <property type="molecule type" value="Genomic_RNA"/>
</dbReference>
<accession>A0A0S2MW22</accession>
<reference evidence="1 2" key="1">
    <citation type="submission" date="2015-10" db="EMBL/GenBank/DDBJ databases">
        <title>Large-scale maps of variable infection efficiencies in aquatic Bacteriodetes phage-host model systems.</title>
        <authorList>
            <person name="Holmfeldt K."/>
            <person name="Solonenko N."/>
            <person name="Howard-Varona C."/>
            <person name="Moreno M."/>
            <person name="Malmstrom R.R."/>
            <person name="Blow M.J."/>
            <person name="Sullivan M.B."/>
        </authorList>
    </citation>
    <scope>NUCLEOTIDE SEQUENCE [LARGE SCALE GENOMIC DNA]</scope>
</reference>
<name>A0A0S2MW22_9CAUD</name>
<gene>
    <name evidence="1" type="ORF">Phi4113_057</name>
</gene>
<dbReference type="Proteomes" id="UP000229115">
    <property type="component" value="Segment"/>
</dbReference>